<evidence type="ECO:0000256" key="4">
    <source>
        <dbReference type="ARBA" id="ARBA00022807"/>
    </source>
</evidence>
<feature type="compositionally biased region" description="Basic and acidic residues" evidence="5">
    <location>
        <begin position="565"/>
        <end position="581"/>
    </location>
</feature>
<keyword evidence="2" id="KW-0645">Protease</keyword>
<sequence length="2001" mass="225483">MSHNPEDFGQSENAQNDFLSNGSAENCYESNSTPTLVVVDIGTIQEAGNKDNPDAHENCNGNGNEPLYTQIHAEQHFGIQIKPEPQPQPEKQQQQQQLAPEHTHPNPHPSDPCELVPTGLGAFEISGNAAPPDLSEERQTEKPQKPDNIVKLNDDNEQQQEPERPHPIDPIVGVSGTGIEDSQTEGQQKPDNIQPEITLNNNDPQKPATISEDSTAPSIVVIEIVDEQDLLLDSNRVSPDYTRINKVREWLSEEERQDLEESEEEIDLELQVLKYPLTPSYVAETGRKERLPTEEHFAAEKGAGVAPKRKKQEEEELLPCKKISKYRSWLECGSKDSFPNLSNPLNKDWPQQNNVSSTPEREEEGDEEHEVLKPNDCASTAPPKDISSQSHSKEEEFQYISDTETELRSDESEIQEITESDEERVQAGFSPPLSLAGDSETNQEDATSSLSNEEYPSANIDALIPVIGDEKKATQLWDSEKYPSAGTHAEQEAPVYLTLEPAKELQSQEIAAEEEQRKSDEKKATQLWDPEKYPSAGTHAEQEAPVYLTLVPAKELQSQEIAAEEEQRRSDEKKATQLWDPEKYPSAGIHAEQEALLYLTLVPAKELQSQEIAAEEEQRRSDEKKATQLWDPEKYPSAGTHAEQEAPVYLTPEPAKELQSQEIAAEEEQRSDEKKATQLWDPEKYPSAGTHAEQEAPVYLTLEPAKELQSQEIAAEEEQRSDEKKATQLWDPEKYPSAGTHAEQEAPVYLTLEPAKELQSQEIAAEEEQRSDEKKATQLWDPEKYPSAGTHAEQEAPVYLTLVPAKELQSQEIAAEEEQRRSDEKKATQLWDPEKYPSAGIHAEQEAPLYLTLVPAKELQSQEIAAEEEQRRSDEKKATQLWDPEKYPSAGTHAEQEAPVYLTPEPAKELQSQEIAAEEEQRRSDEKKATQLWDPEKYPSAGIHAEQEAPLYLTLVPAKELQSQEIAAEEEQRRSDEKKATQLWDPEKYPSAGTHAEQEAPVYLTPEPAKELQSQEIAAEEEQTRSELPHETGSSGACETIYEHLDTEGAYHIIHTLKKPAEDLHFQEIDVEQNLHSYQSTAGEEEAFKQILETYQPTAGEEVEQQSIPTEAQQQSHPPIEQQLPEAVSVLNLRTEAALSLLLPKEALAGPADLVESPQPGPYPAIEAFVESPQPDPHPAIDAVEKDTKETQTDFDEGNFEVPDPQQEQKRLIVENLYLALHHIATTINRIVETPTVDNLIDIAISKDRVFELWKRLLVESEHELSPDDLPPLIALHEDTSFAKKLESDSMGLEFLNKLRNLFSWTHAKDETATEVAGTGDVIDTTQNLRSSEERRVAAGTGDGTDTPAPHFYNTSRKRFCSTEKPECSFFKYRRVDSTFPRYITNPIAEDMPTTTASMAEQNPGPVSRLQIPSSGNKRLSIFNEPRSAQQIIRYQGLSSTHIDLSDDDESPVNGSIFQSFGRGRTTASSTDWLLNGQSSSQGNGSAHPSSIVRRTYADAVRLGQGGSGFIEHVQPGMNGHQHHPHAGRGSQNDSLLIHEERRSEREQYNNLLQNVAYNELRSNQSSRANPPPLLPIMNWHSMPKKNTEGSSFQTRLDRSEYSKLLEIAKQTAKTQRPKSQTPAPPPPPPMLRTTVCEVNSSDSNSGSGSPPPSQTTEAAAQPVIIDLDDSSSEQKQATKSETEYQKRIQAMQKRFSESIFFRDDYEQTFRQREQRQRAEADHKRQLACIEAEKVTEERRRLESSFRWTILKCHMGCVPLLMDFGAKEEDEKEIEFIPITDEQLQKVQHIVTGPDNAPVINKYGLTITKKDIRTLTGLFWLNDEVINFYMNLLTERSQQKKGILPSVYGMNTFFLPRLIKVGFDGVKRWTRKIDVLSNDIIPVPVHCNGMHWCMAIIHLKNKTIFYYDSLGKPNHIALDALKNYIMAESLDKRNEPYDMSGFKIENVLNGPQQTNGSDCGVFSCMTAEYITRGKPLTFNQEHMRYFRNKMILEIVHGQLWK</sequence>
<keyword evidence="3" id="KW-0378">Hydrolase</keyword>
<feature type="region of interest" description="Disordered" evidence="5">
    <location>
        <begin position="1099"/>
        <end position="1119"/>
    </location>
</feature>
<feature type="compositionally biased region" description="Basic and acidic residues" evidence="5">
    <location>
        <begin position="48"/>
        <end position="57"/>
    </location>
</feature>
<feature type="region of interest" description="Disordered" evidence="5">
    <location>
        <begin position="964"/>
        <end position="1035"/>
    </location>
</feature>
<feature type="compositionally biased region" description="Polar residues" evidence="5">
    <location>
        <begin position="444"/>
        <end position="454"/>
    </location>
</feature>
<feature type="compositionally biased region" description="Basic and acidic residues" evidence="5">
    <location>
        <begin position="616"/>
        <end position="634"/>
    </location>
</feature>
<organism evidence="7 8">
    <name type="scientific">Drosophila pseudoobscura pseudoobscura</name>
    <name type="common">Fruit fly</name>
    <dbReference type="NCBI Taxonomy" id="46245"/>
    <lineage>
        <taxon>Eukaryota</taxon>
        <taxon>Metazoa</taxon>
        <taxon>Ecdysozoa</taxon>
        <taxon>Arthropoda</taxon>
        <taxon>Hexapoda</taxon>
        <taxon>Insecta</taxon>
        <taxon>Pterygota</taxon>
        <taxon>Neoptera</taxon>
        <taxon>Endopterygota</taxon>
        <taxon>Diptera</taxon>
        <taxon>Brachycera</taxon>
        <taxon>Muscomorpha</taxon>
        <taxon>Ephydroidea</taxon>
        <taxon>Drosophilidae</taxon>
        <taxon>Drosophila</taxon>
        <taxon>Sophophora</taxon>
    </lineage>
</organism>
<dbReference type="GO" id="GO:0060255">
    <property type="term" value="P:regulation of macromolecule metabolic process"/>
    <property type="evidence" value="ECO:0007669"/>
    <property type="project" value="UniProtKB-ARBA"/>
</dbReference>
<feature type="region of interest" description="Disordered" evidence="5">
    <location>
        <begin position="1611"/>
        <end position="1659"/>
    </location>
</feature>
<dbReference type="SUPFAM" id="SSF54001">
    <property type="entry name" value="Cysteine proteinases"/>
    <property type="match status" value="1"/>
</dbReference>
<feature type="compositionally biased region" description="Basic and acidic residues" evidence="5">
    <location>
        <begin position="717"/>
        <end position="734"/>
    </location>
</feature>
<evidence type="ECO:0000313" key="8">
    <source>
        <dbReference type="RefSeq" id="XP_015041897.2"/>
    </source>
</evidence>
<keyword evidence="4" id="KW-0788">Thiol protease</keyword>
<feature type="region of interest" description="Disordered" evidence="5">
    <location>
        <begin position="1"/>
        <end position="29"/>
    </location>
</feature>
<feature type="compositionally biased region" description="Polar residues" evidence="5">
    <location>
        <begin position="337"/>
        <end position="358"/>
    </location>
</feature>
<feature type="compositionally biased region" description="Basic and acidic residues" evidence="5">
    <location>
        <begin position="817"/>
        <end position="833"/>
    </location>
</feature>
<feature type="compositionally biased region" description="Acidic residues" evidence="5">
    <location>
        <begin position="412"/>
        <end position="422"/>
    </location>
</feature>
<dbReference type="GO" id="GO:0005634">
    <property type="term" value="C:nucleus"/>
    <property type="evidence" value="ECO:0007669"/>
    <property type="project" value="TreeGrafter"/>
</dbReference>
<feature type="compositionally biased region" description="Basic and acidic residues" evidence="5">
    <location>
        <begin position="514"/>
        <end position="532"/>
    </location>
</feature>
<feature type="compositionally biased region" description="Low complexity" evidence="5">
    <location>
        <begin position="79"/>
        <end position="97"/>
    </location>
</feature>
<comment type="similarity">
    <text evidence="1">Belongs to the peptidase C48 family.</text>
</comment>
<dbReference type="GO" id="GO:0080090">
    <property type="term" value="P:regulation of primary metabolic process"/>
    <property type="evidence" value="ECO:0007669"/>
    <property type="project" value="UniProtKB-ARBA"/>
</dbReference>
<feature type="compositionally biased region" description="Polar residues" evidence="5">
    <location>
        <begin position="1612"/>
        <end position="1622"/>
    </location>
</feature>
<feature type="domain" description="Ubiquitin-like protease family profile" evidence="6">
    <location>
        <begin position="1805"/>
        <end position="1970"/>
    </location>
</feature>
<dbReference type="InterPro" id="IPR003653">
    <property type="entry name" value="Peptidase_C48_C"/>
</dbReference>
<feature type="region of interest" description="Disordered" evidence="5">
    <location>
        <begin position="862"/>
        <end position="935"/>
    </location>
</feature>
<feature type="compositionally biased region" description="Basic and acidic residues" evidence="5">
    <location>
        <begin position="919"/>
        <end position="935"/>
    </location>
</feature>
<keyword evidence="7" id="KW-1185">Reference proteome</keyword>
<dbReference type="ExpressionAtlas" id="A0A6I8VI97">
    <property type="expression patterns" value="baseline"/>
</dbReference>
<evidence type="ECO:0000256" key="3">
    <source>
        <dbReference type="ARBA" id="ARBA00022801"/>
    </source>
</evidence>
<feature type="compositionally biased region" description="Polar residues" evidence="5">
    <location>
        <begin position="1105"/>
        <end position="1117"/>
    </location>
</feature>
<accession>A0A6I8VI97</accession>
<dbReference type="Pfam" id="PF02902">
    <property type="entry name" value="Peptidase_C48"/>
    <property type="match status" value="1"/>
</dbReference>
<feature type="compositionally biased region" description="Basic and acidic residues" evidence="5">
    <location>
        <begin position="767"/>
        <end position="784"/>
    </location>
</feature>
<dbReference type="PANTHER" id="PTHR12606">
    <property type="entry name" value="SENTRIN/SUMO-SPECIFIC PROTEASE"/>
    <property type="match status" value="1"/>
</dbReference>
<feature type="compositionally biased region" description="Basic and acidic residues" evidence="5">
    <location>
        <begin position="285"/>
        <end position="299"/>
    </location>
</feature>
<dbReference type="GO" id="GO:0006508">
    <property type="term" value="P:proteolysis"/>
    <property type="evidence" value="ECO:0007669"/>
    <property type="project" value="UniProtKB-KW"/>
</dbReference>
<feature type="compositionally biased region" description="Basic and acidic residues" evidence="5">
    <location>
        <begin position="868"/>
        <end position="886"/>
    </location>
</feature>
<evidence type="ECO:0000313" key="7">
    <source>
        <dbReference type="Proteomes" id="UP000001819"/>
    </source>
</evidence>
<feature type="compositionally biased region" description="Basic and acidic residues" evidence="5">
    <location>
        <begin position="970"/>
        <end position="988"/>
    </location>
</feature>
<reference evidence="8" key="1">
    <citation type="submission" date="2025-08" db="UniProtKB">
        <authorList>
            <consortium name="RefSeq"/>
        </authorList>
    </citation>
    <scope>IDENTIFICATION</scope>
    <source>
        <strain evidence="8">MV-25-SWS-2005</strain>
        <tissue evidence="8">Whole body</tissue>
    </source>
</reference>
<dbReference type="PROSITE" id="PS50600">
    <property type="entry name" value="ULP_PROTEASE"/>
    <property type="match status" value="1"/>
</dbReference>
<feature type="region of interest" description="Disordered" evidence="5">
    <location>
        <begin position="558"/>
        <end position="581"/>
    </location>
</feature>
<feature type="region of interest" description="Disordered" evidence="5">
    <location>
        <begin position="1460"/>
        <end position="1491"/>
    </location>
</feature>
<dbReference type="PANTHER" id="PTHR12606:SF141">
    <property type="entry name" value="GH15225P-RELATED"/>
    <property type="match status" value="1"/>
</dbReference>
<gene>
    <name evidence="8" type="primary">Ulp1</name>
</gene>
<evidence type="ECO:0000259" key="6">
    <source>
        <dbReference type="PROSITE" id="PS50600"/>
    </source>
</evidence>
<feature type="compositionally biased region" description="Basic and acidic residues" evidence="5">
    <location>
        <begin position="667"/>
        <end position="684"/>
    </location>
</feature>
<feature type="region of interest" description="Disordered" evidence="5">
    <location>
        <begin position="1562"/>
        <end position="1595"/>
    </location>
</feature>
<feature type="region of interest" description="Disordered" evidence="5">
    <location>
        <begin position="610"/>
        <end position="796"/>
    </location>
</feature>
<dbReference type="InParanoid" id="A0A6I8VI97"/>
<feature type="region of interest" description="Disordered" evidence="5">
    <location>
        <begin position="1327"/>
        <end position="1351"/>
    </location>
</feature>
<protein>
    <submittedName>
        <fullName evidence="8">Uncharacterized protein Ulp1 isoform X1</fullName>
    </submittedName>
</protein>
<feature type="compositionally biased region" description="Polar residues" evidence="5">
    <location>
        <begin position="10"/>
        <end position="29"/>
    </location>
</feature>
<dbReference type="GO" id="GO:0016926">
    <property type="term" value="P:protein desumoylation"/>
    <property type="evidence" value="ECO:0007669"/>
    <property type="project" value="TreeGrafter"/>
</dbReference>
<name>A0A6I8VI97_DROPS</name>
<feature type="compositionally biased region" description="Low complexity" evidence="5">
    <location>
        <begin position="1476"/>
        <end position="1486"/>
    </location>
</feature>
<feature type="compositionally biased region" description="Polar residues" evidence="5">
    <location>
        <begin position="180"/>
        <end position="204"/>
    </location>
</feature>
<dbReference type="InterPro" id="IPR038765">
    <property type="entry name" value="Papain-like_cys_pep_sf"/>
</dbReference>
<feature type="region of interest" description="Disordered" evidence="5">
    <location>
        <begin position="810"/>
        <end position="833"/>
    </location>
</feature>
<feature type="region of interest" description="Disordered" evidence="5">
    <location>
        <begin position="285"/>
        <end position="314"/>
    </location>
</feature>
<feature type="region of interest" description="Disordered" evidence="5">
    <location>
        <begin position="337"/>
        <end position="456"/>
    </location>
</feature>
<dbReference type="Proteomes" id="UP000001819">
    <property type="component" value="Chromosome X"/>
</dbReference>
<dbReference type="FunFam" id="3.40.395.10:FF:000001">
    <property type="entry name" value="Sentrin-specific protease 1"/>
    <property type="match status" value="1"/>
</dbReference>
<feature type="region of interest" description="Disordered" evidence="5">
    <location>
        <begin position="1187"/>
        <end position="1206"/>
    </location>
</feature>
<evidence type="ECO:0000256" key="1">
    <source>
        <dbReference type="ARBA" id="ARBA00005234"/>
    </source>
</evidence>
<dbReference type="GO" id="GO:0016929">
    <property type="term" value="F:deSUMOylase activity"/>
    <property type="evidence" value="ECO:0007669"/>
    <property type="project" value="TreeGrafter"/>
</dbReference>
<evidence type="ECO:0000256" key="5">
    <source>
        <dbReference type="SAM" id="MobiDB-lite"/>
    </source>
</evidence>
<evidence type="ECO:0000256" key="2">
    <source>
        <dbReference type="ARBA" id="ARBA00022670"/>
    </source>
</evidence>
<proteinExistence type="inferred from homology"/>
<dbReference type="Gene3D" id="3.40.395.10">
    <property type="entry name" value="Adenoviral Proteinase, Chain A"/>
    <property type="match status" value="1"/>
</dbReference>
<feature type="region of interest" description="Disordered" evidence="5">
    <location>
        <begin position="44"/>
        <end position="214"/>
    </location>
</feature>
<feature type="compositionally biased region" description="Low complexity" evidence="5">
    <location>
        <begin position="1640"/>
        <end position="1649"/>
    </location>
</feature>
<feature type="compositionally biased region" description="Basic and acidic residues" evidence="5">
    <location>
        <begin position="135"/>
        <end position="145"/>
    </location>
</feature>
<feature type="region of interest" description="Disordered" evidence="5">
    <location>
        <begin position="506"/>
        <end position="543"/>
    </location>
</feature>
<dbReference type="RefSeq" id="XP_015041897.2">
    <property type="nucleotide sequence ID" value="XM_015186411.2"/>
</dbReference>